<sequence length="215" mass="23411">LVRAAYFERVNLSANGFYKTPDLDYDWATNTGRLYNYFTYGAACTEVEIDTLSGDHVVLRSDVVMDIGKSINPAIDIGQIEGAFAQGLGWCTLEEPLVSPSSGVLLTRGPGLYKIPGFKDVPADFRIHIMKGSRNVRAVHSSKAVGEPPLFMGASAFFAIRDALKAARAENGLAGYFRLDSPATSERIRMACGDPITELVRTPLKEGEKPWAYAA</sequence>
<gene>
    <name evidence="2" type="ORF">BDK51DRAFT_20051</name>
</gene>
<organism evidence="2 3">
    <name type="scientific">Blyttiomyces helicus</name>
    <dbReference type="NCBI Taxonomy" id="388810"/>
    <lineage>
        <taxon>Eukaryota</taxon>
        <taxon>Fungi</taxon>
        <taxon>Fungi incertae sedis</taxon>
        <taxon>Chytridiomycota</taxon>
        <taxon>Chytridiomycota incertae sedis</taxon>
        <taxon>Chytridiomycetes</taxon>
        <taxon>Chytridiomycetes incertae sedis</taxon>
        <taxon>Blyttiomyces</taxon>
    </lineage>
</organism>
<dbReference type="EMBL" id="KZ995608">
    <property type="protein sequence ID" value="RKO90329.1"/>
    <property type="molecule type" value="Genomic_DNA"/>
</dbReference>
<dbReference type="InterPro" id="IPR046867">
    <property type="entry name" value="AldOxase/xan_DH_MoCoBD2"/>
</dbReference>
<evidence type="ECO:0000313" key="3">
    <source>
        <dbReference type="Proteomes" id="UP000269721"/>
    </source>
</evidence>
<feature type="domain" description="Aldehyde oxidase/xanthine dehydrogenase second molybdopterin binding" evidence="1">
    <location>
        <begin position="1"/>
        <end position="122"/>
    </location>
</feature>
<dbReference type="Pfam" id="PF20256">
    <property type="entry name" value="MoCoBD_2"/>
    <property type="match status" value="1"/>
</dbReference>
<dbReference type="Gene3D" id="3.30.365.10">
    <property type="entry name" value="Aldehyde oxidase/xanthine dehydrogenase, molybdopterin binding domain"/>
    <property type="match status" value="1"/>
</dbReference>
<dbReference type="SUPFAM" id="SSF56003">
    <property type="entry name" value="Molybdenum cofactor-binding domain"/>
    <property type="match status" value="1"/>
</dbReference>
<evidence type="ECO:0000313" key="2">
    <source>
        <dbReference type="EMBL" id="RKO90329.1"/>
    </source>
</evidence>
<accession>A0A4P9WCE4</accession>
<evidence type="ECO:0000259" key="1">
    <source>
        <dbReference type="Pfam" id="PF20256"/>
    </source>
</evidence>
<name>A0A4P9WCE4_9FUNG</name>
<dbReference type="Proteomes" id="UP000269721">
    <property type="component" value="Unassembled WGS sequence"/>
</dbReference>
<dbReference type="OrthoDB" id="8300278at2759"/>
<feature type="non-terminal residue" evidence="2">
    <location>
        <position position="1"/>
    </location>
</feature>
<dbReference type="AlphaFoldDB" id="A0A4P9WCE4"/>
<proteinExistence type="predicted"/>
<dbReference type="InterPro" id="IPR037165">
    <property type="entry name" value="AldOxase/xan_DH_Mopterin-bd_sf"/>
</dbReference>
<protein>
    <submittedName>
        <fullName evidence="2">Molybdopterin binding aldehyde oxidase/xanthine dehydrogenase</fullName>
    </submittedName>
</protein>
<dbReference type="PANTHER" id="PTHR45444">
    <property type="entry name" value="XANTHINE DEHYDROGENASE"/>
    <property type="match status" value="1"/>
</dbReference>
<dbReference type="GO" id="GO:0005506">
    <property type="term" value="F:iron ion binding"/>
    <property type="evidence" value="ECO:0007669"/>
    <property type="project" value="InterPro"/>
</dbReference>
<keyword evidence="3" id="KW-1185">Reference proteome</keyword>
<dbReference type="InterPro" id="IPR016208">
    <property type="entry name" value="Ald_Oxase/xanthine_DH-like"/>
</dbReference>
<dbReference type="FunFam" id="3.30.365.10:FF:000004">
    <property type="entry name" value="Xanthine dehydrogenase oxidase"/>
    <property type="match status" value="1"/>
</dbReference>
<dbReference type="GO" id="GO:0016491">
    <property type="term" value="F:oxidoreductase activity"/>
    <property type="evidence" value="ECO:0007669"/>
    <property type="project" value="InterPro"/>
</dbReference>
<reference evidence="3" key="1">
    <citation type="journal article" date="2018" name="Nat. Microbiol.">
        <title>Leveraging single-cell genomics to expand the fungal tree of life.</title>
        <authorList>
            <person name="Ahrendt S.R."/>
            <person name="Quandt C.A."/>
            <person name="Ciobanu D."/>
            <person name="Clum A."/>
            <person name="Salamov A."/>
            <person name="Andreopoulos B."/>
            <person name="Cheng J.F."/>
            <person name="Woyke T."/>
            <person name="Pelin A."/>
            <person name="Henrissat B."/>
            <person name="Reynolds N.K."/>
            <person name="Benny G.L."/>
            <person name="Smith M.E."/>
            <person name="James T.Y."/>
            <person name="Grigoriev I.V."/>
        </authorList>
    </citation>
    <scope>NUCLEOTIDE SEQUENCE [LARGE SCALE GENOMIC DNA]</scope>
</reference>
<dbReference type="PANTHER" id="PTHR45444:SF3">
    <property type="entry name" value="XANTHINE DEHYDROGENASE"/>
    <property type="match status" value="1"/>
</dbReference>